<dbReference type="InterPro" id="IPR041677">
    <property type="entry name" value="DNA2/NAM7_AAA_11"/>
</dbReference>
<evidence type="ECO:0000259" key="2">
    <source>
        <dbReference type="Pfam" id="PF13087"/>
    </source>
</evidence>
<gene>
    <name evidence="3" type="ORF">ACJ72_08484</name>
</gene>
<dbReference type="GO" id="GO:0004386">
    <property type="term" value="F:helicase activity"/>
    <property type="evidence" value="ECO:0007669"/>
    <property type="project" value="InterPro"/>
</dbReference>
<feature type="domain" description="DNA2/NAM7 helicase helicase" evidence="1">
    <location>
        <begin position="30"/>
        <end position="115"/>
    </location>
</feature>
<dbReference type="Pfam" id="PF13087">
    <property type="entry name" value="AAA_12"/>
    <property type="match status" value="1"/>
</dbReference>
<dbReference type="AlphaFoldDB" id="A0A1B7NKS9"/>
<protein>
    <recommendedName>
        <fullName evidence="5">DNA2/NAM7 helicase-like C-terminal domain-containing protein</fullName>
    </recommendedName>
</protein>
<dbReference type="SUPFAM" id="SSF52540">
    <property type="entry name" value="P-loop containing nucleoside triphosphate hydrolases"/>
    <property type="match status" value="1"/>
</dbReference>
<dbReference type="InterPro" id="IPR045055">
    <property type="entry name" value="DNA2/NAM7-like"/>
</dbReference>
<feature type="domain" description="DNA2/NAM7 helicase-like C-terminal" evidence="2">
    <location>
        <begin position="132"/>
        <end position="317"/>
    </location>
</feature>
<dbReference type="OrthoDB" id="4526869at2759"/>
<organism evidence="3 4">
    <name type="scientific">Emergomyces africanus</name>
    <dbReference type="NCBI Taxonomy" id="1955775"/>
    <lineage>
        <taxon>Eukaryota</taxon>
        <taxon>Fungi</taxon>
        <taxon>Dikarya</taxon>
        <taxon>Ascomycota</taxon>
        <taxon>Pezizomycotina</taxon>
        <taxon>Eurotiomycetes</taxon>
        <taxon>Eurotiomycetidae</taxon>
        <taxon>Onygenales</taxon>
        <taxon>Ajellomycetaceae</taxon>
        <taxon>Emergomyces</taxon>
    </lineage>
</organism>
<evidence type="ECO:0000259" key="1">
    <source>
        <dbReference type="Pfam" id="PF13086"/>
    </source>
</evidence>
<dbReference type="PANTHER" id="PTHR10887">
    <property type="entry name" value="DNA2/NAM7 HELICASE FAMILY"/>
    <property type="match status" value="1"/>
</dbReference>
<proteinExistence type="predicted"/>
<dbReference type="Proteomes" id="UP000091918">
    <property type="component" value="Unassembled WGS sequence"/>
</dbReference>
<comment type="caution">
    <text evidence="3">The sequence shown here is derived from an EMBL/GenBank/DDBJ whole genome shotgun (WGS) entry which is preliminary data.</text>
</comment>
<evidence type="ECO:0000313" key="3">
    <source>
        <dbReference type="EMBL" id="OAX77220.1"/>
    </source>
</evidence>
<reference evidence="3 4" key="1">
    <citation type="submission" date="2015-07" db="EMBL/GenBank/DDBJ databases">
        <title>Emmonsia species relationships and genome sequence.</title>
        <authorList>
            <person name="Cuomo C.A."/>
            <person name="Schwartz I.S."/>
            <person name="Kenyon C."/>
            <person name="de Hoog G.S."/>
            <person name="Govender N.P."/>
            <person name="Botha A."/>
            <person name="Moreno L."/>
            <person name="de Vries M."/>
            <person name="Munoz J.F."/>
            <person name="Stielow J.B."/>
        </authorList>
    </citation>
    <scope>NUCLEOTIDE SEQUENCE [LARGE SCALE GENOMIC DNA]</scope>
    <source>
        <strain evidence="3 4">CBS 136260</strain>
    </source>
</reference>
<keyword evidence="4" id="KW-1185">Reference proteome</keyword>
<dbReference type="EMBL" id="LGUA01003016">
    <property type="protein sequence ID" value="OAX77220.1"/>
    <property type="molecule type" value="Genomic_DNA"/>
</dbReference>
<evidence type="ECO:0000313" key="4">
    <source>
        <dbReference type="Proteomes" id="UP000091918"/>
    </source>
</evidence>
<accession>A0A1B7NKS9</accession>
<dbReference type="InterPro" id="IPR027417">
    <property type="entry name" value="P-loop_NTPase"/>
</dbReference>
<evidence type="ECO:0008006" key="5">
    <source>
        <dbReference type="Google" id="ProtNLM"/>
    </source>
</evidence>
<sequence length="318" mass="36883">MLRFAGLALSHVSDTSQYKDLRRLYNEYARGLLDDNLKTVTSIIKTIDQLHQHVLFSVNIIFTTLSQITLSFFYNHINPDIVIVDEAAKSIEPELWFIMAHFNSRAYVLVGDVIQSHPNLLFKSQINFLLLHLVLAGADMCTLQIQYRMHPFISKLISDVFYNDQLRDLVLIQQSTPITLSLQQFNSCEFDIHNTSVMINLSHDVLTVLTPSKSHFNMHNIVYVCDLLIRLHTDADITIKNLLILTPYQAQYLAYKTALIELQNLFEAQYGKVLLRKVSSFQDEHHSVMIVDLVITKFIDFLRDYNRLNLALFRARYD</sequence>
<name>A0A1B7NKS9_9EURO</name>
<dbReference type="Pfam" id="PF13086">
    <property type="entry name" value="AAA_11"/>
    <property type="match status" value="1"/>
</dbReference>
<dbReference type="Gene3D" id="3.40.50.300">
    <property type="entry name" value="P-loop containing nucleotide triphosphate hydrolases"/>
    <property type="match status" value="2"/>
</dbReference>
<dbReference type="InterPro" id="IPR041679">
    <property type="entry name" value="DNA2/NAM7-like_C"/>
</dbReference>
<dbReference type="PANTHER" id="PTHR10887:SF495">
    <property type="entry name" value="HELICASE SENATAXIN ISOFORM X1-RELATED"/>
    <property type="match status" value="1"/>
</dbReference>